<dbReference type="Proteomes" id="UP000799766">
    <property type="component" value="Unassembled WGS sequence"/>
</dbReference>
<keyword evidence="3" id="KW-1185">Reference proteome</keyword>
<feature type="region of interest" description="Disordered" evidence="1">
    <location>
        <begin position="382"/>
        <end position="411"/>
    </location>
</feature>
<proteinExistence type="predicted"/>
<name>A0A6A6P498_9PEZI</name>
<protein>
    <submittedName>
        <fullName evidence="2">Uncharacterized protein</fullName>
    </submittedName>
</protein>
<organism evidence="2 3">
    <name type="scientific">Lineolata rhizophorae</name>
    <dbReference type="NCBI Taxonomy" id="578093"/>
    <lineage>
        <taxon>Eukaryota</taxon>
        <taxon>Fungi</taxon>
        <taxon>Dikarya</taxon>
        <taxon>Ascomycota</taxon>
        <taxon>Pezizomycotina</taxon>
        <taxon>Dothideomycetes</taxon>
        <taxon>Dothideomycetes incertae sedis</taxon>
        <taxon>Lineolatales</taxon>
        <taxon>Lineolataceae</taxon>
        <taxon>Lineolata</taxon>
    </lineage>
</organism>
<feature type="region of interest" description="Disordered" evidence="1">
    <location>
        <begin position="1"/>
        <end position="48"/>
    </location>
</feature>
<dbReference type="OrthoDB" id="194443at2759"/>
<dbReference type="AlphaFoldDB" id="A0A6A6P498"/>
<evidence type="ECO:0000313" key="2">
    <source>
        <dbReference type="EMBL" id="KAF2458263.1"/>
    </source>
</evidence>
<evidence type="ECO:0000256" key="1">
    <source>
        <dbReference type="SAM" id="MobiDB-lite"/>
    </source>
</evidence>
<sequence length="439" mass="48496">MDYVQATDSGLGSSPISGNGAKVNDHAPGSLSMLRGSDISQSGSSQAPEVVDQPQGLVINCTEHLVSDEAWGDFCDSLRENEEIIVEAGKNDSLVSWKLPGEFLQAVCKQFTPAETKKFSFPDEDPVIFSLFIDYVCSGNITFGKKFKLETSSYKSHQADYFTKEKYAGFSNSTIEKRDWQEPEKAWLLADKLNAEGWRRFAMKKVVNFYRDYYLPPDVVVFAYKNTSPGSALRCYCLEKVIYDSLNAENGGISRSNAKLEEFFEAGVEFLQDFFRIRSNGTAIDDPAKNMVRYISPDKEVPMLLKSTKPGKNPAKKPHVKPYLLKNAPAHAPNGPNCGTNCSHTDTSRGGTFGTPHGIGNSHLHQDGDWFTADDFRNIGRGESASQATHGPDRSQPCSPPVNDGARSSCQSSSYAHEFRNLSRSAPGIDAHVYPQWHS</sequence>
<feature type="compositionally biased region" description="Polar residues" evidence="1">
    <location>
        <begin position="38"/>
        <end position="47"/>
    </location>
</feature>
<feature type="compositionally biased region" description="Polar residues" evidence="1">
    <location>
        <begin position="1"/>
        <end position="17"/>
    </location>
</feature>
<gene>
    <name evidence="2" type="ORF">BDY21DRAFT_411720</name>
</gene>
<evidence type="ECO:0000313" key="3">
    <source>
        <dbReference type="Proteomes" id="UP000799766"/>
    </source>
</evidence>
<reference evidence="2" key="1">
    <citation type="journal article" date="2020" name="Stud. Mycol.">
        <title>101 Dothideomycetes genomes: a test case for predicting lifestyles and emergence of pathogens.</title>
        <authorList>
            <person name="Haridas S."/>
            <person name="Albert R."/>
            <person name="Binder M."/>
            <person name="Bloem J."/>
            <person name="Labutti K."/>
            <person name="Salamov A."/>
            <person name="Andreopoulos B."/>
            <person name="Baker S."/>
            <person name="Barry K."/>
            <person name="Bills G."/>
            <person name="Bluhm B."/>
            <person name="Cannon C."/>
            <person name="Castanera R."/>
            <person name="Culley D."/>
            <person name="Daum C."/>
            <person name="Ezra D."/>
            <person name="Gonzalez J."/>
            <person name="Henrissat B."/>
            <person name="Kuo A."/>
            <person name="Liang C."/>
            <person name="Lipzen A."/>
            <person name="Lutzoni F."/>
            <person name="Magnuson J."/>
            <person name="Mondo S."/>
            <person name="Nolan M."/>
            <person name="Ohm R."/>
            <person name="Pangilinan J."/>
            <person name="Park H.-J."/>
            <person name="Ramirez L."/>
            <person name="Alfaro M."/>
            <person name="Sun H."/>
            <person name="Tritt A."/>
            <person name="Yoshinaga Y."/>
            <person name="Zwiers L.-H."/>
            <person name="Turgeon B."/>
            <person name="Goodwin S."/>
            <person name="Spatafora J."/>
            <person name="Crous P."/>
            <person name="Grigoriev I."/>
        </authorList>
    </citation>
    <scope>NUCLEOTIDE SEQUENCE</scope>
    <source>
        <strain evidence="2">ATCC 16933</strain>
    </source>
</reference>
<accession>A0A6A6P498</accession>
<dbReference type="EMBL" id="MU001678">
    <property type="protein sequence ID" value="KAF2458263.1"/>
    <property type="molecule type" value="Genomic_DNA"/>
</dbReference>